<keyword evidence="1" id="KW-0732">Signal</keyword>
<gene>
    <name evidence="2" type="ordered locus">TREPR_3825</name>
</gene>
<evidence type="ECO:0000313" key="3">
    <source>
        <dbReference type="Proteomes" id="UP000009223"/>
    </source>
</evidence>
<dbReference type="HOGENOM" id="CLU_2959511_0_0_12"/>
<name>F5YPL9_TREPZ</name>
<keyword evidence="3" id="KW-1185">Reference proteome</keyword>
<proteinExistence type="predicted"/>
<reference evidence="3" key="1">
    <citation type="submission" date="2009-12" db="EMBL/GenBank/DDBJ databases">
        <title>Complete sequence of Treponema primitia strain ZAS-2.</title>
        <authorList>
            <person name="Tetu S.G."/>
            <person name="Matson E."/>
            <person name="Ren Q."/>
            <person name="Seshadri R."/>
            <person name="Elbourne L."/>
            <person name="Hassan K.A."/>
            <person name="Durkin A."/>
            <person name="Radune D."/>
            <person name="Mohamoud Y."/>
            <person name="Shay R."/>
            <person name="Jin S."/>
            <person name="Zhang X."/>
            <person name="Lucey K."/>
            <person name="Ballor N.R."/>
            <person name="Ottesen E."/>
            <person name="Rosenthal R."/>
            <person name="Allen A."/>
            <person name="Leadbetter J.R."/>
            <person name="Paulsen I.T."/>
        </authorList>
    </citation>
    <scope>NUCLEOTIDE SEQUENCE [LARGE SCALE GENOMIC DNA]</scope>
    <source>
        <strain evidence="3">ATCC BAA-887 / DSM 12427 / ZAS-2</strain>
    </source>
</reference>
<dbReference type="Proteomes" id="UP000009223">
    <property type="component" value="Chromosome"/>
</dbReference>
<reference evidence="2 3" key="2">
    <citation type="journal article" date="2011" name="ISME J.">
        <title>RNA-seq reveals cooperative metabolic interactions between two termite-gut spirochete species in co-culture.</title>
        <authorList>
            <person name="Rosenthal A.Z."/>
            <person name="Matson E.G."/>
            <person name="Eldar A."/>
            <person name="Leadbetter J.R."/>
        </authorList>
    </citation>
    <scope>NUCLEOTIDE SEQUENCE [LARGE SCALE GENOMIC DNA]</scope>
    <source>
        <strain evidence="3">ATCC BAA-887 / DSM 12427 / ZAS-2</strain>
    </source>
</reference>
<evidence type="ECO:0000313" key="2">
    <source>
        <dbReference type="EMBL" id="AEF85504.1"/>
    </source>
</evidence>
<organism evidence="2 3">
    <name type="scientific">Treponema primitia (strain ATCC BAA-887 / DSM 12427 / ZAS-2)</name>
    <dbReference type="NCBI Taxonomy" id="545694"/>
    <lineage>
        <taxon>Bacteria</taxon>
        <taxon>Pseudomonadati</taxon>
        <taxon>Spirochaetota</taxon>
        <taxon>Spirochaetia</taxon>
        <taxon>Spirochaetales</taxon>
        <taxon>Treponemataceae</taxon>
        <taxon>Treponema</taxon>
    </lineage>
</organism>
<keyword evidence="2" id="KW-0449">Lipoprotein</keyword>
<dbReference type="KEGG" id="tpi:TREPR_3825"/>
<feature type="chain" id="PRO_5003329892" evidence="1">
    <location>
        <begin position="26"/>
        <end position="59"/>
    </location>
</feature>
<protein>
    <submittedName>
        <fullName evidence="2">Putative lipoprotein</fullName>
    </submittedName>
</protein>
<feature type="signal peptide" evidence="1">
    <location>
        <begin position="1"/>
        <end position="25"/>
    </location>
</feature>
<dbReference type="PROSITE" id="PS51257">
    <property type="entry name" value="PROKAR_LIPOPROTEIN"/>
    <property type="match status" value="1"/>
</dbReference>
<dbReference type="RefSeq" id="WP_015706512.1">
    <property type="nucleotide sequence ID" value="NC_015578.1"/>
</dbReference>
<sequence length="59" mass="6334">MKKILTIAMIITATVLALTSCDNPAGDNKNKWIPLPNNTPDLPVRRKSVSALIPSYAVG</sequence>
<evidence type="ECO:0000256" key="1">
    <source>
        <dbReference type="SAM" id="SignalP"/>
    </source>
</evidence>
<dbReference type="AlphaFoldDB" id="F5YPL9"/>
<dbReference type="EMBL" id="CP001843">
    <property type="protein sequence ID" value="AEF85504.1"/>
    <property type="molecule type" value="Genomic_DNA"/>
</dbReference>
<accession>F5YPL9</accession>